<dbReference type="GO" id="GO:0005778">
    <property type="term" value="C:peroxisomal membrane"/>
    <property type="evidence" value="ECO:0007669"/>
    <property type="project" value="UniProtKB-SubCell"/>
</dbReference>
<dbReference type="AlphaFoldDB" id="A0AAX6MQY1"/>
<evidence type="ECO:0000256" key="5">
    <source>
        <dbReference type="ARBA" id="ARBA00029691"/>
    </source>
</evidence>
<name>A0AAX6MQY1_9PEZI</name>
<gene>
    <name evidence="10" type="ORF">Daesc_002659</name>
</gene>
<evidence type="ECO:0000256" key="6">
    <source>
        <dbReference type="ARBA" id="ARBA00046271"/>
    </source>
</evidence>
<comment type="similarity">
    <text evidence="1 7">Belongs to the peroxin-14 family.</text>
</comment>
<evidence type="ECO:0000256" key="2">
    <source>
        <dbReference type="ARBA" id="ARBA00023010"/>
    </source>
</evidence>
<evidence type="ECO:0000313" key="11">
    <source>
        <dbReference type="Proteomes" id="UP001369815"/>
    </source>
</evidence>
<sequence>MADPKQKIPSWQHAQYETKEPPETSEAQDADTTEVNLDQVRKFLKDETVRNSSIEKKREFLKGKGLDDTQIQQLLDEVEAEQDAAQSSNNSNTPTNTESNEEETKGGKAAEQSRDVEKALQTTSSSSSTTTTPTTPSDVAPIITYPEFLTTAPKPEPLITPTRLGNILAVTGSIWTLLYGAARFGVNPMVNSLNDARSEYLSHVSSKLERLVEKLEETASEVPYHNGKPLRSRLLLDNEGGRGRGASYADIDDGESTFSDPTELFHRDVGTQTSPVMMNAEFGSSASSLADKPIDSQARRLTALRASLREMNDMHVRHAEGAADLNSLLREVRDEVDKLGLPPMMDFSSVYGGFGYGRSTSPSEANDEVKKTKDAIRSVKGMFLSSRSFPTTAAR</sequence>
<evidence type="ECO:0000256" key="8">
    <source>
        <dbReference type="SAM" id="MobiDB-lite"/>
    </source>
</evidence>
<keyword evidence="7" id="KW-0472">Membrane</keyword>
<dbReference type="InterPro" id="IPR006785">
    <property type="entry name" value="Pex14_N"/>
</dbReference>
<evidence type="ECO:0000256" key="3">
    <source>
        <dbReference type="ARBA" id="ARBA00023140"/>
    </source>
</evidence>
<feature type="region of interest" description="Disordered" evidence="8">
    <location>
        <begin position="1"/>
        <end position="35"/>
    </location>
</feature>
<comment type="caution">
    <text evidence="10">The sequence shown here is derived from an EMBL/GenBank/DDBJ whole genome shotgun (WGS) entry which is preliminary data.</text>
</comment>
<evidence type="ECO:0000259" key="9">
    <source>
        <dbReference type="Pfam" id="PF04695"/>
    </source>
</evidence>
<proteinExistence type="inferred from homology"/>
<comment type="function">
    <text evidence="7">Component of the PEX13-PEX14 docking complex, a translocon channel that specifically mediates the import of peroxisomal cargo proteins bound to PEX5 receptor. The PEX13-PEX14 docking complex forms a large import pore which can be opened to a diameter of about 9 nm. Mechanistically, PEX5 receptor along with cargo proteins associates with the PEX14 subunit of the PEX13-PEX14 docking complex in the cytosol, leading to the insertion of the receptor into the organelle membrane with the concomitant translocation of the cargo into the peroxisome matrix.</text>
</comment>
<dbReference type="GO" id="GO:0005102">
    <property type="term" value="F:signaling receptor binding"/>
    <property type="evidence" value="ECO:0007669"/>
    <property type="project" value="TreeGrafter"/>
</dbReference>
<dbReference type="InterPro" id="IPR025655">
    <property type="entry name" value="PEX14"/>
</dbReference>
<protein>
    <recommendedName>
        <fullName evidence="4 7">Peroxisomal membrane protein PEX14</fullName>
    </recommendedName>
    <alternativeName>
        <fullName evidence="5 7">Peroxin-14</fullName>
    </alternativeName>
</protein>
<feature type="compositionally biased region" description="Basic and acidic residues" evidence="8">
    <location>
        <begin position="102"/>
        <end position="118"/>
    </location>
</feature>
<organism evidence="10 11">
    <name type="scientific">Daldinia eschscholtzii</name>
    <dbReference type="NCBI Taxonomy" id="292717"/>
    <lineage>
        <taxon>Eukaryota</taxon>
        <taxon>Fungi</taxon>
        <taxon>Dikarya</taxon>
        <taxon>Ascomycota</taxon>
        <taxon>Pezizomycotina</taxon>
        <taxon>Sordariomycetes</taxon>
        <taxon>Xylariomycetidae</taxon>
        <taxon>Xylariales</taxon>
        <taxon>Hypoxylaceae</taxon>
        <taxon>Daldinia</taxon>
    </lineage>
</organism>
<keyword evidence="7" id="KW-0813">Transport</keyword>
<feature type="compositionally biased region" description="Basic and acidic residues" evidence="8">
    <location>
        <begin position="49"/>
        <end position="67"/>
    </location>
</feature>
<accession>A0AAX6MQY1</accession>
<evidence type="ECO:0000256" key="7">
    <source>
        <dbReference type="RuleBase" id="RU367032"/>
    </source>
</evidence>
<dbReference type="Gene3D" id="1.10.10.10">
    <property type="entry name" value="Winged helix-like DNA-binding domain superfamily/Winged helix DNA-binding domain"/>
    <property type="match status" value="1"/>
</dbReference>
<feature type="region of interest" description="Disordered" evidence="8">
    <location>
        <begin position="49"/>
        <end position="140"/>
    </location>
</feature>
<dbReference type="EMBL" id="JBANMG010000003">
    <property type="protein sequence ID" value="KAK6955029.1"/>
    <property type="molecule type" value="Genomic_DNA"/>
</dbReference>
<dbReference type="PANTHER" id="PTHR23058">
    <property type="entry name" value="PEROXISOMAL MEMBRANE PROTEIN PEX14"/>
    <property type="match status" value="1"/>
</dbReference>
<keyword evidence="7" id="KW-0653">Protein transport</keyword>
<evidence type="ECO:0000313" key="10">
    <source>
        <dbReference type="EMBL" id="KAK6955029.1"/>
    </source>
</evidence>
<feature type="compositionally biased region" description="Low complexity" evidence="8">
    <location>
        <begin position="122"/>
        <end position="137"/>
    </location>
</feature>
<reference evidence="10 11" key="1">
    <citation type="journal article" date="2024" name="Front Chem Biol">
        <title>Unveiling the potential of Daldinia eschscholtzii MFLUCC 19-0629 through bioactivity and bioinformatics studies for enhanced sustainable agriculture production.</title>
        <authorList>
            <person name="Brooks S."/>
            <person name="Weaver J.A."/>
            <person name="Klomchit A."/>
            <person name="Alharthi S.A."/>
            <person name="Onlamun T."/>
            <person name="Nurani R."/>
            <person name="Vong T.K."/>
            <person name="Alberti F."/>
            <person name="Greco C."/>
        </authorList>
    </citation>
    <scope>NUCLEOTIDE SEQUENCE [LARGE SCALE GENOMIC DNA]</scope>
    <source>
        <strain evidence="10">MFLUCC 19-0629</strain>
    </source>
</reference>
<dbReference type="GO" id="GO:1990429">
    <property type="term" value="C:peroxisomal importomer complex"/>
    <property type="evidence" value="ECO:0007669"/>
    <property type="project" value="TreeGrafter"/>
</dbReference>
<comment type="subcellular location">
    <subcellularLocation>
        <location evidence="6 7">Peroxisome membrane</location>
    </subcellularLocation>
</comment>
<keyword evidence="11" id="KW-1185">Reference proteome</keyword>
<dbReference type="InterPro" id="IPR036388">
    <property type="entry name" value="WH-like_DNA-bd_sf"/>
</dbReference>
<dbReference type="PANTHER" id="PTHR23058:SF5">
    <property type="entry name" value="PEROXISOMAL MEMBRANE PROTEIN PEX14"/>
    <property type="match status" value="1"/>
</dbReference>
<dbReference type="GO" id="GO:0016560">
    <property type="term" value="P:protein import into peroxisome matrix, docking"/>
    <property type="evidence" value="ECO:0007669"/>
    <property type="project" value="UniProtKB-UniRule"/>
</dbReference>
<evidence type="ECO:0000256" key="1">
    <source>
        <dbReference type="ARBA" id="ARBA00005443"/>
    </source>
</evidence>
<feature type="compositionally biased region" description="Low complexity" evidence="8">
    <location>
        <begin position="87"/>
        <end position="98"/>
    </location>
</feature>
<keyword evidence="3 7" id="KW-0576">Peroxisome</keyword>
<feature type="domain" description="Peroxisome membrane anchor protein Pex14p N-terminal" evidence="9">
    <location>
        <begin position="34"/>
        <end position="77"/>
    </location>
</feature>
<dbReference type="Proteomes" id="UP001369815">
    <property type="component" value="Unassembled WGS sequence"/>
</dbReference>
<evidence type="ECO:0000256" key="4">
    <source>
        <dbReference type="ARBA" id="ARBA00029502"/>
    </source>
</evidence>
<keyword evidence="2" id="KW-0811">Translocation</keyword>
<dbReference type="Pfam" id="PF04695">
    <property type="entry name" value="Pex14_N"/>
    <property type="match status" value="1"/>
</dbReference>